<dbReference type="AlphaFoldDB" id="A0A6L5G6I2"/>
<dbReference type="RefSeq" id="WP_153024406.1">
    <property type="nucleotide sequence ID" value="NZ_WIAO01000005.1"/>
</dbReference>
<accession>A0A6L5G6I2</accession>
<dbReference type="Proteomes" id="UP000477750">
    <property type="component" value="Unassembled WGS sequence"/>
</dbReference>
<proteinExistence type="predicted"/>
<sequence>MDARSSLDAAAKMLRFVHRVEMASDERPVKWLFEGAESGSLVIDAVPDGSAERSVEAVIDGLIEADRREGVPKAWRERKLVEDAYALAKSLISDDFSGARFTWIVDGVKIKEAAITGRVRDHLEALVDVKQVSIGSVVGQLGTASLHKKLSATLWTDLGDTPVKLRFDKTLVDSIRKSLGRRVEAHGRVTRNWLDLPVEIKVGELTPLPELEELPGLNYYHGRYPDFTGGADPIELVRRMRDAS</sequence>
<keyword evidence="2" id="KW-1185">Reference proteome</keyword>
<evidence type="ECO:0000313" key="2">
    <source>
        <dbReference type="Proteomes" id="UP000477750"/>
    </source>
</evidence>
<comment type="caution">
    <text evidence="1">The sequence shown here is derived from an EMBL/GenBank/DDBJ whole genome shotgun (WGS) entry which is preliminary data.</text>
</comment>
<gene>
    <name evidence="1" type="ORF">GFD30_06680</name>
</gene>
<reference evidence="1 2" key="1">
    <citation type="submission" date="2019-10" db="EMBL/GenBank/DDBJ databases">
        <title>Glycomyces albidus sp. nov., a novel actinomycete isolated from rhizosphere soil of wheat (Triticum aestivum L.).</title>
        <authorList>
            <person name="Qian L."/>
        </authorList>
    </citation>
    <scope>NUCLEOTIDE SEQUENCE [LARGE SCALE GENOMIC DNA]</scope>
    <source>
        <strain evidence="1 2">NEAU-7082</strain>
    </source>
</reference>
<protein>
    <submittedName>
        <fullName evidence="1">Uncharacterized protein</fullName>
    </submittedName>
</protein>
<dbReference type="EMBL" id="WIAO01000005">
    <property type="protein sequence ID" value="MQM25255.1"/>
    <property type="molecule type" value="Genomic_DNA"/>
</dbReference>
<evidence type="ECO:0000313" key="1">
    <source>
        <dbReference type="EMBL" id="MQM25255.1"/>
    </source>
</evidence>
<name>A0A6L5G6I2_9ACTN</name>
<organism evidence="1 2">
    <name type="scientific">Glycomyces albidus</name>
    <dbReference type="NCBI Taxonomy" id="2656774"/>
    <lineage>
        <taxon>Bacteria</taxon>
        <taxon>Bacillati</taxon>
        <taxon>Actinomycetota</taxon>
        <taxon>Actinomycetes</taxon>
        <taxon>Glycomycetales</taxon>
        <taxon>Glycomycetaceae</taxon>
        <taxon>Glycomyces</taxon>
    </lineage>
</organism>